<dbReference type="EMBL" id="JANPWB010000014">
    <property type="protein sequence ID" value="KAJ1101210.1"/>
    <property type="molecule type" value="Genomic_DNA"/>
</dbReference>
<dbReference type="Gene3D" id="1.20.5.340">
    <property type="match status" value="1"/>
</dbReference>
<feature type="region of interest" description="Disordered" evidence="1">
    <location>
        <begin position="447"/>
        <end position="492"/>
    </location>
</feature>
<comment type="caution">
    <text evidence="2">The sequence shown here is derived from an EMBL/GenBank/DDBJ whole genome shotgun (WGS) entry which is preliminary data.</text>
</comment>
<feature type="region of interest" description="Disordered" evidence="1">
    <location>
        <begin position="1"/>
        <end position="96"/>
    </location>
</feature>
<feature type="region of interest" description="Disordered" evidence="1">
    <location>
        <begin position="182"/>
        <end position="203"/>
    </location>
</feature>
<dbReference type="PANTHER" id="PTHR11505">
    <property type="entry name" value="L1 TRANSPOSABLE ELEMENT-RELATED"/>
    <property type="match status" value="1"/>
</dbReference>
<evidence type="ECO:0008006" key="4">
    <source>
        <dbReference type="Google" id="ProtNLM"/>
    </source>
</evidence>
<evidence type="ECO:0000256" key="1">
    <source>
        <dbReference type="SAM" id="MobiDB-lite"/>
    </source>
</evidence>
<protein>
    <recommendedName>
        <fullName evidence="4">L1 transposable element RRM domain-containing protein</fullName>
    </recommendedName>
</protein>
<reference evidence="2" key="1">
    <citation type="journal article" date="2022" name="bioRxiv">
        <title>Sequencing and chromosome-scale assembly of the giantPleurodeles waltlgenome.</title>
        <authorList>
            <person name="Brown T."/>
            <person name="Elewa A."/>
            <person name="Iarovenko S."/>
            <person name="Subramanian E."/>
            <person name="Araus A.J."/>
            <person name="Petzold A."/>
            <person name="Susuki M."/>
            <person name="Suzuki K.-i.T."/>
            <person name="Hayashi T."/>
            <person name="Toyoda A."/>
            <person name="Oliveira C."/>
            <person name="Osipova E."/>
            <person name="Leigh N.D."/>
            <person name="Simon A."/>
            <person name="Yun M.H."/>
        </authorList>
    </citation>
    <scope>NUCLEOTIDE SEQUENCE</scope>
    <source>
        <strain evidence="2">20211129_DDA</strain>
        <tissue evidence="2">Liver</tissue>
    </source>
</reference>
<evidence type="ECO:0000313" key="3">
    <source>
        <dbReference type="Proteomes" id="UP001066276"/>
    </source>
</evidence>
<name>A0AAV7MLV7_PLEWA</name>
<dbReference type="InterPro" id="IPR004244">
    <property type="entry name" value="Transposase_22"/>
</dbReference>
<feature type="region of interest" description="Disordered" evidence="1">
    <location>
        <begin position="512"/>
        <end position="532"/>
    </location>
</feature>
<dbReference type="AlphaFoldDB" id="A0AAV7MLV7"/>
<feature type="region of interest" description="Disordered" evidence="1">
    <location>
        <begin position="133"/>
        <end position="163"/>
    </location>
</feature>
<accession>A0AAV7MLV7</accession>
<feature type="compositionally biased region" description="Basic and acidic residues" evidence="1">
    <location>
        <begin position="473"/>
        <end position="492"/>
    </location>
</feature>
<organism evidence="2 3">
    <name type="scientific">Pleurodeles waltl</name>
    <name type="common">Iberian ribbed newt</name>
    <dbReference type="NCBI Taxonomy" id="8319"/>
    <lineage>
        <taxon>Eukaryota</taxon>
        <taxon>Metazoa</taxon>
        <taxon>Chordata</taxon>
        <taxon>Craniata</taxon>
        <taxon>Vertebrata</taxon>
        <taxon>Euteleostomi</taxon>
        <taxon>Amphibia</taxon>
        <taxon>Batrachia</taxon>
        <taxon>Caudata</taxon>
        <taxon>Salamandroidea</taxon>
        <taxon>Salamandridae</taxon>
        <taxon>Pleurodelinae</taxon>
        <taxon>Pleurodeles</taxon>
    </lineage>
</organism>
<evidence type="ECO:0000313" key="2">
    <source>
        <dbReference type="EMBL" id="KAJ1101210.1"/>
    </source>
</evidence>
<proteinExistence type="predicted"/>
<dbReference type="Gene3D" id="3.30.70.1820">
    <property type="entry name" value="L1 transposable element, RRM domain"/>
    <property type="match status" value="1"/>
</dbReference>
<sequence length="532" mass="59685">MAAETPSAYSAPRRERGKNGLQRGRSRVSSTRKPSLLRTEEPSPEDPEEPPQSPGPPILSGDTLRSIRGTRVPNIEVGPTAGEEPRSRAERGAGLPTITATGVAGTVFRILFPKGGGEHLSSIWPGRRRQYRGATLRKTPKPVGQHTQTDEAMPGSKTNQKPTGKSARQLLFSEALHHKRPISTITGPHSPPSPTQSTTMSDKEQSITMEKILQEITAVSRRIEGMDASLSSLTLETKSMRLDIAGFQTRVTGLEHRMGSLETQMTTYRDRDQDLLYLRSKLTYLEDRSRRDNIRLLGIPEHKEGTDMQDFLGSVLPKLTSMDFDPPLEFQRAHRVGPKRSDTSLRPRPIIACLLRHNHARQIIQMARKQGPFRIGQHDIRITADYSKDTNERRKAFLALRPRLRQMGMKFGLFDPARMWVTNNSISKDFYNPDELSLFLDSFQHQPMDSINPDCSQDTGRENEGGGLLPPGPEKEGPLHHDTDLNQRGRDTERLARLHDDRGQVLHAVATYTQLSERDKSRSPLKPMTVPP</sequence>
<feature type="compositionally biased region" description="Polar residues" evidence="1">
    <location>
        <begin position="447"/>
        <end position="458"/>
    </location>
</feature>
<dbReference type="Proteomes" id="UP001066276">
    <property type="component" value="Chromosome 10"/>
</dbReference>
<keyword evidence="3" id="KW-1185">Reference proteome</keyword>
<gene>
    <name evidence="2" type="ORF">NDU88_006282</name>
</gene>